<keyword evidence="2" id="KW-1185">Reference proteome</keyword>
<comment type="caution">
    <text evidence="1">The sequence shown here is derived from an EMBL/GenBank/DDBJ whole genome shotgun (WGS) entry which is preliminary data.</text>
</comment>
<evidence type="ECO:0000313" key="2">
    <source>
        <dbReference type="Proteomes" id="UP001177021"/>
    </source>
</evidence>
<proteinExistence type="predicted"/>
<name>A0ACB0LE55_TRIPR</name>
<accession>A0ACB0LE55</accession>
<protein>
    <submittedName>
        <fullName evidence="1">Uncharacterized protein</fullName>
    </submittedName>
</protein>
<dbReference type="EMBL" id="CASHSV030000513">
    <property type="protein sequence ID" value="CAJ2666661.1"/>
    <property type="molecule type" value="Genomic_DNA"/>
</dbReference>
<sequence length="514" mass="58517">MLTFLNGTFLFWFLTLIIIILLCSLPIWNSKPSINKNSPPSPPKLPILGNLHQLATLTHYKLKSLAQIYGPLMLLHFGNVPILVVSNSKAACEILKTYDLVFCNRPHRKMFDIFWYGSKDIASAPYGHYWRQIRSICVLHLLSAKKVQSFCVVREEESVIMIEKIRKWCSNSLLRPMNLTNLLCETTNDIVCRATLGKRYSDEGEGKLREAVAEFEVLLGTCVLGDYVPWLDWLGKVNGLYGRAKRVAKVFDDFLDQVVEEHVSDWLEKGKKGLGDFDNQEHNDFVDVLLWIQRENATGFEIDRTIIKALIMDMFGAGTDTTLAVLEWTMTELLRHPNVMQKLQNEIRNVVSQKGHITEQDLYNMHYLKAVIKETLRLHPPSPLLIPRESREDTKIMGYDIAAGTQVIVNAFAISTDSSYWDQPLEFQPERFLKNVDIKGNDFQLIPFGGGRRGCPGISFAMVVNELVLANLVHQFDWSLPNGVERDVALNMSETTGLTIHRKFPLMAIASPHL</sequence>
<gene>
    <name evidence="1" type="ORF">MILVUS5_LOCUS31429</name>
</gene>
<reference evidence="1" key="1">
    <citation type="submission" date="2023-10" db="EMBL/GenBank/DDBJ databases">
        <authorList>
            <person name="Rodriguez Cubillos JULIANA M."/>
            <person name="De Vega J."/>
        </authorList>
    </citation>
    <scope>NUCLEOTIDE SEQUENCE</scope>
</reference>
<organism evidence="1 2">
    <name type="scientific">Trifolium pratense</name>
    <name type="common">Red clover</name>
    <dbReference type="NCBI Taxonomy" id="57577"/>
    <lineage>
        <taxon>Eukaryota</taxon>
        <taxon>Viridiplantae</taxon>
        <taxon>Streptophyta</taxon>
        <taxon>Embryophyta</taxon>
        <taxon>Tracheophyta</taxon>
        <taxon>Spermatophyta</taxon>
        <taxon>Magnoliopsida</taxon>
        <taxon>eudicotyledons</taxon>
        <taxon>Gunneridae</taxon>
        <taxon>Pentapetalae</taxon>
        <taxon>rosids</taxon>
        <taxon>fabids</taxon>
        <taxon>Fabales</taxon>
        <taxon>Fabaceae</taxon>
        <taxon>Papilionoideae</taxon>
        <taxon>50 kb inversion clade</taxon>
        <taxon>NPAAA clade</taxon>
        <taxon>Hologalegina</taxon>
        <taxon>IRL clade</taxon>
        <taxon>Trifolieae</taxon>
        <taxon>Trifolium</taxon>
    </lineage>
</organism>
<evidence type="ECO:0000313" key="1">
    <source>
        <dbReference type="EMBL" id="CAJ2666661.1"/>
    </source>
</evidence>
<dbReference type="Proteomes" id="UP001177021">
    <property type="component" value="Unassembled WGS sequence"/>
</dbReference>